<dbReference type="Pfam" id="PF03746">
    <property type="entry name" value="LamB_YcsF"/>
    <property type="match status" value="1"/>
</dbReference>
<proteinExistence type="inferred from homology"/>
<keyword evidence="1" id="KW-0547">Nucleotide-binding</keyword>
<dbReference type="AlphaFoldDB" id="A0A1B8P345"/>
<dbReference type="EC" id="3.5.2.9" evidence="1"/>
<comment type="function">
    <text evidence="1">Catalyzes the cleavage of 5-oxoproline to form L-glutamate coupled to the hydrolysis of ATP to ADP and inorganic phosphate.</text>
</comment>
<sequence>MHSLLLNADMGESFGAWTMGMDAEVMPHVDLANVACGFHASDPDVMRETVRLAGRHGVMVGAHPAYPDLMGFGRRSMACSPAEVENLVLYQIGALAGMCHAEGQRLGYVKPHGALYNDMMRDHAILAAVMRAVTAFDARLPLMVMATRDNGAELALAGEHGVTLWREAFADRAYDAQGRLVSRREPGAVHHERDIIVDQARRIARGEPLVAADGSDLVLEVDTLCVHGDNAESIAAIAAIREALVAEGRARKRGAKKEGGAKEGGQP</sequence>
<dbReference type="GO" id="GO:0005524">
    <property type="term" value="F:ATP binding"/>
    <property type="evidence" value="ECO:0007669"/>
    <property type="project" value="UniProtKB-UniRule"/>
</dbReference>
<dbReference type="EMBL" id="MAJD01000001">
    <property type="protein sequence ID" value="OBX36662.1"/>
    <property type="molecule type" value="Genomic_DNA"/>
</dbReference>
<reference evidence="2 3" key="1">
    <citation type="submission" date="2016-06" db="EMBL/GenBank/DDBJ databases">
        <title>Genome sequence of halotolerant plant growth promoting strain of Halomonas elongata HEK1 isolated from salterns of Rann of Kutch, Gujarat, India.</title>
        <authorList>
            <person name="Gaba S."/>
            <person name="Singh R.N."/>
            <person name="Abrol S."/>
            <person name="Kaushik R."/>
            <person name="Saxena A.K."/>
        </authorList>
    </citation>
    <scope>NUCLEOTIDE SEQUENCE [LARGE SCALE GENOMIC DNA]</scope>
    <source>
        <strain evidence="2 3">HEK1</strain>
    </source>
</reference>
<dbReference type="Gene3D" id="3.20.20.370">
    <property type="entry name" value="Glycoside hydrolase/deacetylase"/>
    <property type="match status" value="1"/>
</dbReference>
<comment type="similarity">
    <text evidence="1">Belongs to the LamB/PxpA family.</text>
</comment>
<keyword evidence="1" id="KW-0067">ATP-binding</keyword>
<organism evidence="2 3">
    <name type="scientific">Halomonas elongata</name>
    <dbReference type="NCBI Taxonomy" id="2746"/>
    <lineage>
        <taxon>Bacteria</taxon>
        <taxon>Pseudomonadati</taxon>
        <taxon>Pseudomonadota</taxon>
        <taxon>Gammaproteobacteria</taxon>
        <taxon>Oceanospirillales</taxon>
        <taxon>Halomonadaceae</taxon>
        <taxon>Halomonas</taxon>
    </lineage>
</organism>
<evidence type="ECO:0000256" key="1">
    <source>
        <dbReference type="HAMAP-Rule" id="MF_00691"/>
    </source>
</evidence>
<dbReference type="PATRIC" id="fig|2746.7.peg.1039"/>
<name>A0A1B8P345_HALEL</name>
<dbReference type="NCBIfam" id="NF003816">
    <property type="entry name" value="PRK05406.1-5"/>
    <property type="match status" value="1"/>
</dbReference>
<dbReference type="CDD" id="cd10787">
    <property type="entry name" value="LamB_YcsF_like"/>
    <property type="match status" value="1"/>
</dbReference>
<dbReference type="InterPro" id="IPR005501">
    <property type="entry name" value="LamB/YcsF/PxpA-like"/>
</dbReference>
<protein>
    <recommendedName>
        <fullName evidence="1">5-oxoprolinase subunit A</fullName>
        <shortName evidence="1">5-OPase subunit A</shortName>
        <ecNumber evidence="1">3.5.2.9</ecNumber>
    </recommendedName>
    <alternativeName>
        <fullName evidence="1">5-oxoprolinase (ATP-hydrolyzing) subunit A</fullName>
    </alternativeName>
</protein>
<dbReference type="Proteomes" id="UP000092504">
    <property type="component" value="Unassembled WGS sequence"/>
</dbReference>
<accession>A0A1B8P345</accession>
<dbReference type="HAMAP" id="MF_00691">
    <property type="entry name" value="PxpA"/>
    <property type="match status" value="1"/>
</dbReference>
<dbReference type="PANTHER" id="PTHR30292">
    <property type="entry name" value="UNCHARACTERIZED PROTEIN YBGL-RELATED"/>
    <property type="match status" value="1"/>
</dbReference>
<comment type="subunit">
    <text evidence="1">Forms a complex composed of PxpA, PxpB and PxpC.</text>
</comment>
<dbReference type="NCBIfam" id="NF003814">
    <property type="entry name" value="PRK05406.1-3"/>
    <property type="match status" value="1"/>
</dbReference>
<dbReference type="SUPFAM" id="SSF88713">
    <property type="entry name" value="Glycoside hydrolase/deacetylase"/>
    <property type="match status" value="1"/>
</dbReference>
<comment type="catalytic activity">
    <reaction evidence="1">
        <text>5-oxo-L-proline + ATP + 2 H2O = L-glutamate + ADP + phosphate + H(+)</text>
        <dbReference type="Rhea" id="RHEA:10348"/>
        <dbReference type="ChEBI" id="CHEBI:15377"/>
        <dbReference type="ChEBI" id="CHEBI:15378"/>
        <dbReference type="ChEBI" id="CHEBI:29985"/>
        <dbReference type="ChEBI" id="CHEBI:30616"/>
        <dbReference type="ChEBI" id="CHEBI:43474"/>
        <dbReference type="ChEBI" id="CHEBI:58402"/>
        <dbReference type="ChEBI" id="CHEBI:456216"/>
        <dbReference type="EC" id="3.5.2.9"/>
    </reaction>
</comment>
<keyword evidence="1" id="KW-0378">Hydrolase</keyword>
<dbReference type="PANTHER" id="PTHR30292:SF0">
    <property type="entry name" value="5-OXOPROLINASE SUBUNIT A"/>
    <property type="match status" value="1"/>
</dbReference>
<comment type="caution">
    <text evidence="2">The sequence shown here is derived from an EMBL/GenBank/DDBJ whole genome shotgun (WGS) entry which is preliminary data.</text>
</comment>
<dbReference type="GO" id="GO:0017168">
    <property type="term" value="F:5-oxoprolinase (ATP-hydrolyzing) activity"/>
    <property type="evidence" value="ECO:0007669"/>
    <property type="project" value="UniProtKB-UniRule"/>
</dbReference>
<gene>
    <name evidence="1" type="primary">pxpA</name>
    <name evidence="2" type="ORF">A8U91_01005</name>
</gene>
<dbReference type="InterPro" id="IPR011330">
    <property type="entry name" value="Glyco_hydro/deAcase_b/a-brl"/>
</dbReference>
<evidence type="ECO:0000313" key="3">
    <source>
        <dbReference type="Proteomes" id="UP000092504"/>
    </source>
</evidence>
<evidence type="ECO:0000313" key="2">
    <source>
        <dbReference type="EMBL" id="OBX36662.1"/>
    </source>
</evidence>
<dbReference type="GO" id="GO:0005975">
    <property type="term" value="P:carbohydrate metabolic process"/>
    <property type="evidence" value="ECO:0007669"/>
    <property type="project" value="InterPro"/>
</dbReference>